<dbReference type="SUPFAM" id="SSF101898">
    <property type="entry name" value="NHL repeat"/>
    <property type="match status" value="1"/>
</dbReference>
<evidence type="ECO:0000256" key="1">
    <source>
        <dbReference type="SAM" id="MobiDB-lite"/>
    </source>
</evidence>
<dbReference type="EMBL" id="CATQJL010000112">
    <property type="protein sequence ID" value="CAJ0593793.1"/>
    <property type="molecule type" value="Genomic_DNA"/>
</dbReference>
<evidence type="ECO:0000313" key="3">
    <source>
        <dbReference type="Proteomes" id="UP001176961"/>
    </source>
</evidence>
<dbReference type="Proteomes" id="UP001176961">
    <property type="component" value="Unassembled WGS sequence"/>
</dbReference>
<feature type="region of interest" description="Disordered" evidence="1">
    <location>
        <begin position="226"/>
        <end position="305"/>
    </location>
</feature>
<name>A0AA36DUS3_CYLNA</name>
<accession>A0AA36DUS3</accession>
<proteinExistence type="predicted"/>
<feature type="compositionally biased region" description="Basic and acidic residues" evidence="1">
    <location>
        <begin position="384"/>
        <end position="395"/>
    </location>
</feature>
<comment type="caution">
    <text evidence="2">The sequence shown here is derived from an EMBL/GenBank/DDBJ whole genome shotgun (WGS) entry which is preliminary data.</text>
</comment>
<reference evidence="2" key="1">
    <citation type="submission" date="2023-07" db="EMBL/GenBank/DDBJ databases">
        <authorList>
            <consortium name="CYATHOMIX"/>
        </authorList>
    </citation>
    <scope>NUCLEOTIDE SEQUENCE</scope>
    <source>
        <strain evidence="2">N/A</strain>
    </source>
</reference>
<feature type="compositionally biased region" description="Low complexity" evidence="1">
    <location>
        <begin position="242"/>
        <end position="253"/>
    </location>
</feature>
<feature type="region of interest" description="Disordered" evidence="1">
    <location>
        <begin position="364"/>
        <end position="438"/>
    </location>
</feature>
<gene>
    <name evidence="2" type="ORF">CYNAS_LOCUS5776</name>
</gene>
<feature type="compositionally biased region" description="Basic and acidic residues" evidence="1">
    <location>
        <begin position="164"/>
        <end position="178"/>
    </location>
</feature>
<dbReference type="PANTHER" id="PTHR40326:SF1">
    <property type="entry name" value="RING-TYPE DOMAIN-CONTAINING PROTEIN-RELATED"/>
    <property type="match status" value="1"/>
</dbReference>
<feature type="compositionally biased region" description="Polar residues" evidence="1">
    <location>
        <begin position="197"/>
        <end position="212"/>
    </location>
</feature>
<feature type="compositionally biased region" description="Pro residues" evidence="1">
    <location>
        <begin position="268"/>
        <end position="278"/>
    </location>
</feature>
<protein>
    <submittedName>
        <fullName evidence="2">Uncharacterized protein</fullName>
    </submittedName>
</protein>
<feature type="region of interest" description="Disordered" evidence="1">
    <location>
        <begin position="115"/>
        <end position="212"/>
    </location>
</feature>
<evidence type="ECO:0000313" key="2">
    <source>
        <dbReference type="EMBL" id="CAJ0593793.1"/>
    </source>
</evidence>
<dbReference type="PANTHER" id="PTHR40326">
    <property type="entry name" value="PROTEIN CBG10816"/>
    <property type="match status" value="1"/>
</dbReference>
<dbReference type="AlphaFoldDB" id="A0AA36DUS3"/>
<organism evidence="2 3">
    <name type="scientific">Cylicocyclus nassatus</name>
    <name type="common">Nematode worm</name>
    <dbReference type="NCBI Taxonomy" id="53992"/>
    <lineage>
        <taxon>Eukaryota</taxon>
        <taxon>Metazoa</taxon>
        <taxon>Ecdysozoa</taxon>
        <taxon>Nematoda</taxon>
        <taxon>Chromadorea</taxon>
        <taxon>Rhabditida</taxon>
        <taxon>Rhabditina</taxon>
        <taxon>Rhabditomorpha</taxon>
        <taxon>Strongyloidea</taxon>
        <taxon>Strongylidae</taxon>
        <taxon>Cylicocyclus</taxon>
    </lineage>
</organism>
<sequence length="806" mass="88431">MDGDEDVQVVFENCNNQTWKTARDNIRSNYRTVGQSSGFKCYSSGKTGNEKSEEWRGVGATSILSYPSCSSAMSMTSSECSFATSGATQMDPLATKIEMIDLLNSHDGDSDVEILEDSDSTGSGQTVFECKHEDDDDEHDMPMSTTPKDGNGNEEEPLFSTKQEPPDISEKESIHRDNVQNPTLIKPKDETPLPTASAMNRVSTSSIRANVTRSAAQLWREACRSSLSSTEEEKPLDLPTFSSTPSTVSDCSSLARDVVQHMNIDAPPVAPPPGPPPGPRKRKPFEIPISPVHDEVSSSSDVVSKQSTVVNAWDSAQELATASRWAETHDFGIDGDEFLETEDEALESSGTDGTDSEIIEIMEPAGPSRGSGAQPQGVSQKKSQKADKGTSKKPADSTVSKNKTHRKRSSSSRSPQKADTRRNGHPLKRFAGDKMGDKPTERLGFLRISTAVVSASEAPRARDLPKYPPVPRRYDFSRWLDAEGDLILHKIKDVAVGIVNAPLGCTYDSALDTFIFTSQDSILFASAEGQILKELTLTGFDHPCAVAVLLPGKALGILDRSNLYLYEHHKRRLSVLATSLRARHRALAYTAAGDFVTVRKVSGQLVLTVFDASNCDNIIASLPFPNADGIPEDQLRQPCFADCTGTYIYFTDLRANTLTCIQMSRRDRLEKVYSRAMQRMPSHSDKEADERFLYMSGIRCDDAGHLLVADAKTRCLKLLAASGQLIKKARIADGSRFPFCSTFGVSPSGLLMACDRNNSRMILYRIGEETTPEDAFLTDDFFDRMIGTHGVEDEVRRAKDAAHRFN</sequence>
<keyword evidence="3" id="KW-1185">Reference proteome</keyword>
<feature type="compositionally biased region" description="Polar residues" evidence="1">
    <location>
        <begin position="371"/>
        <end position="381"/>
    </location>
</feature>